<protein>
    <recommendedName>
        <fullName evidence="3">DUF295 domain-containing protein</fullName>
    </recommendedName>
</protein>
<dbReference type="EMBL" id="CP144750">
    <property type="protein sequence ID" value="WVZ80307.1"/>
    <property type="molecule type" value="Genomic_DNA"/>
</dbReference>
<dbReference type="PANTHER" id="PTHR33110:SF134">
    <property type="entry name" value="OS09G0565350 PROTEIN"/>
    <property type="match status" value="1"/>
</dbReference>
<name>A0AAQ3WZW3_PASNO</name>
<evidence type="ECO:0008006" key="3">
    <source>
        <dbReference type="Google" id="ProtNLM"/>
    </source>
</evidence>
<dbReference type="AlphaFoldDB" id="A0AAQ3WZW3"/>
<keyword evidence="2" id="KW-1185">Reference proteome</keyword>
<reference evidence="1 2" key="1">
    <citation type="submission" date="2024-02" db="EMBL/GenBank/DDBJ databases">
        <title>High-quality chromosome-scale genome assembly of Pensacola bahiagrass (Paspalum notatum Flugge var. saurae).</title>
        <authorList>
            <person name="Vega J.M."/>
            <person name="Podio M."/>
            <person name="Orjuela J."/>
            <person name="Siena L.A."/>
            <person name="Pessino S.C."/>
            <person name="Combes M.C."/>
            <person name="Mariac C."/>
            <person name="Albertini E."/>
            <person name="Pupilli F."/>
            <person name="Ortiz J.P.A."/>
            <person name="Leblanc O."/>
        </authorList>
    </citation>
    <scope>NUCLEOTIDE SEQUENCE [LARGE SCALE GENOMIC DNA]</scope>
    <source>
        <strain evidence="1">R1</strain>
        <tissue evidence="1">Leaf</tissue>
    </source>
</reference>
<gene>
    <name evidence="1" type="ORF">U9M48_027797</name>
</gene>
<accession>A0AAQ3WZW3</accession>
<evidence type="ECO:0000313" key="2">
    <source>
        <dbReference type="Proteomes" id="UP001341281"/>
    </source>
</evidence>
<dbReference type="PANTHER" id="PTHR33110">
    <property type="entry name" value="F-BOX/KELCH-REPEAT PROTEIN-RELATED"/>
    <property type="match status" value="1"/>
</dbReference>
<proteinExistence type="predicted"/>
<sequence length="266" mass="29258">MAVVASVLTTCPGSSSTGGVAVNPLVPTSGVPASPLPPLSSFANTRWWVDRAVGTVCGDGTILMYLIGASHPIAVLPTFDPWANWCILDTRLIDDDTGDQRSLSMHAPYYHSCHFLESRGELLTVFLRAEHRDDINDRYSVGNFTVGLQLSVYALMQREDGNPEWMKKDGQSLADRVVFLGWPSNFAVDAARLGMSGAGCAYFVVKSELYGGIWSKSTLKWCRLFKYNFIDSKSELVEQLLAEWRDVACMWVTPQPSFASTEGSSK</sequence>
<evidence type="ECO:0000313" key="1">
    <source>
        <dbReference type="EMBL" id="WVZ80307.1"/>
    </source>
</evidence>
<dbReference type="Proteomes" id="UP001341281">
    <property type="component" value="Chromosome 06"/>
</dbReference>
<organism evidence="1 2">
    <name type="scientific">Paspalum notatum var. saurae</name>
    <dbReference type="NCBI Taxonomy" id="547442"/>
    <lineage>
        <taxon>Eukaryota</taxon>
        <taxon>Viridiplantae</taxon>
        <taxon>Streptophyta</taxon>
        <taxon>Embryophyta</taxon>
        <taxon>Tracheophyta</taxon>
        <taxon>Spermatophyta</taxon>
        <taxon>Magnoliopsida</taxon>
        <taxon>Liliopsida</taxon>
        <taxon>Poales</taxon>
        <taxon>Poaceae</taxon>
        <taxon>PACMAD clade</taxon>
        <taxon>Panicoideae</taxon>
        <taxon>Andropogonodae</taxon>
        <taxon>Paspaleae</taxon>
        <taxon>Paspalinae</taxon>
        <taxon>Paspalum</taxon>
    </lineage>
</organism>